<feature type="domain" description="SUZ-C" evidence="5">
    <location>
        <begin position="81"/>
        <end position="122"/>
    </location>
</feature>
<accession>A0A2T7PU79</accession>
<dbReference type="Pfam" id="PF12752">
    <property type="entry name" value="SUZ"/>
    <property type="match status" value="1"/>
</dbReference>
<dbReference type="PROSITE" id="PS51938">
    <property type="entry name" value="SUZ_C"/>
    <property type="match status" value="1"/>
</dbReference>
<evidence type="ECO:0000256" key="3">
    <source>
        <dbReference type="SAM" id="MobiDB-lite"/>
    </source>
</evidence>
<organism evidence="6 7">
    <name type="scientific">Pomacea canaliculata</name>
    <name type="common">Golden apple snail</name>
    <dbReference type="NCBI Taxonomy" id="400727"/>
    <lineage>
        <taxon>Eukaryota</taxon>
        <taxon>Metazoa</taxon>
        <taxon>Spiralia</taxon>
        <taxon>Lophotrochozoa</taxon>
        <taxon>Mollusca</taxon>
        <taxon>Gastropoda</taxon>
        <taxon>Caenogastropoda</taxon>
        <taxon>Architaenioglossa</taxon>
        <taxon>Ampullarioidea</taxon>
        <taxon>Ampullariidae</taxon>
        <taxon>Pomacea</taxon>
    </lineage>
</organism>
<feature type="compositionally biased region" description="Polar residues" evidence="3">
    <location>
        <begin position="24"/>
        <end position="35"/>
    </location>
</feature>
<dbReference type="OrthoDB" id="5373615at2759"/>
<feature type="region of interest" description="Disordered" evidence="3">
    <location>
        <begin position="67"/>
        <end position="122"/>
    </location>
</feature>
<dbReference type="Proteomes" id="UP000245119">
    <property type="component" value="Linkage Group LG2"/>
</dbReference>
<evidence type="ECO:0000256" key="2">
    <source>
        <dbReference type="ARBA" id="ARBA00044802"/>
    </source>
</evidence>
<evidence type="ECO:0000259" key="5">
    <source>
        <dbReference type="PROSITE" id="PS51938"/>
    </source>
</evidence>
<keyword evidence="7" id="KW-1185">Reference proteome</keyword>
<protein>
    <recommendedName>
        <fullName evidence="2">SUZ RNA-binding domain-containing</fullName>
    </recommendedName>
</protein>
<dbReference type="InterPro" id="IPR024642">
    <property type="entry name" value="SUZ-C"/>
</dbReference>
<dbReference type="EMBL" id="PZQS01000002">
    <property type="protein sequence ID" value="PVD36968.1"/>
    <property type="molecule type" value="Genomic_DNA"/>
</dbReference>
<reference evidence="6 7" key="1">
    <citation type="submission" date="2018-04" db="EMBL/GenBank/DDBJ databases">
        <title>The genome of golden apple snail Pomacea canaliculata provides insight into stress tolerance and invasive adaptation.</title>
        <authorList>
            <person name="Liu C."/>
            <person name="Liu B."/>
            <person name="Ren Y."/>
            <person name="Zhang Y."/>
            <person name="Wang H."/>
            <person name="Li S."/>
            <person name="Jiang F."/>
            <person name="Yin L."/>
            <person name="Zhang G."/>
            <person name="Qian W."/>
            <person name="Fan W."/>
        </authorList>
    </citation>
    <scope>NUCLEOTIDE SEQUENCE [LARGE SCALE GENOMIC DNA]</scope>
    <source>
        <strain evidence="6">SZHN2017</strain>
        <tissue evidence="6">Muscle</tissue>
    </source>
</reference>
<feature type="compositionally biased region" description="Basic and acidic residues" evidence="3">
    <location>
        <begin position="1"/>
        <end position="22"/>
    </location>
</feature>
<dbReference type="Pfam" id="PF12901">
    <property type="entry name" value="SUZ-C"/>
    <property type="match status" value="1"/>
</dbReference>
<evidence type="ECO:0000259" key="4">
    <source>
        <dbReference type="PROSITE" id="PS51673"/>
    </source>
</evidence>
<name>A0A2T7PU79_POMCA</name>
<comment type="similarity">
    <text evidence="1">Belongs to the SZRD1 family.</text>
</comment>
<dbReference type="PANTHER" id="PTHR31796">
    <property type="entry name" value="SUZ DOMAIN-CONTAINING PROTEIN 1"/>
    <property type="match status" value="1"/>
</dbReference>
<dbReference type="PANTHER" id="PTHR31796:SF2">
    <property type="entry name" value="SUZ DOMAIN-CONTAINING PROTEIN 1"/>
    <property type="match status" value="1"/>
</dbReference>
<evidence type="ECO:0000313" key="7">
    <source>
        <dbReference type="Proteomes" id="UP000245119"/>
    </source>
</evidence>
<dbReference type="InterPro" id="IPR039228">
    <property type="entry name" value="SZRD1"/>
</dbReference>
<feature type="compositionally biased region" description="Basic and acidic residues" evidence="3">
    <location>
        <begin position="88"/>
        <end position="98"/>
    </location>
</feature>
<gene>
    <name evidence="6" type="ORF">C0Q70_03961</name>
</gene>
<feature type="domain" description="SUZ" evidence="4">
    <location>
        <begin position="1"/>
        <end position="65"/>
    </location>
</feature>
<evidence type="ECO:0000256" key="1">
    <source>
        <dbReference type="ARBA" id="ARBA00007124"/>
    </source>
</evidence>
<comment type="caution">
    <text evidence="6">The sequence shown here is derived from an EMBL/GenBank/DDBJ whole genome shotgun (WGS) entry which is preliminary data.</text>
</comment>
<sequence>MVKEDTGRTEYKPQVRILKREPNTAANGVPGNSTRALKANKPMKTLEQREAEYAEARLRIFGQVEADGEQNYNNNSMFSETSASPSIERPEKLTKGDSPKPGANVLRQPRGPDGSRGFSSTR</sequence>
<dbReference type="AlphaFoldDB" id="A0A2T7PU79"/>
<proteinExistence type="inferred from homology"/>
<evidence type="ECO:0000313" key="6">
    <source>
        <dbReference type="EMBL" id="PVD36968.1"/>
    </source>
</evidence>
<feature type="region of interest" description="Disordered" evidence="3">
    <location>
        <begin position="1"/>
        <end position="36"/>
    </location>
</feature>
<dbReference type="InterPro" id="IPR024771">
    <property type="entry name" value="SUZ"/>
</dbReference>
<dbReference type="STRING" id="400727.A0A2T7PU79"/>
<feature type="compositionally biased region" description="Polar residues" evidence="3">
    <location>
        <begin position="70"/>
        <end position="85"/>
    </location>
</feature>
<dbReference type="PROSITE" id="PS51673">
    <property type="entry name" value="SUZ"/>
    <property type="match status" value="1"/>
</dbReference>